<organism evidence="1">
    <name type="scientific">marine sediment metagenome</name>
    <dbReference type="NCBI Taxonomy" id="412755"/>
    <lineage>
        <taxon>unclassified sequences</taxon>
        <taxon>metagenomes</taxon>
        <taxon>ecological metagenomes</taxon>
    </lineage>
</organism>
<feature type="non-terminal residue" evidence="1">
    <location>
        <position position="103"/>
    </location>
</feature>
<comment type="caution">
    <text evidence="1">The sequence shown here is derived from an EMBL/GenBank/DDBJ whole genome shotgun (WGS) entry which is preliminary data.</text>
</comment>
<dbReference type="AlphaFoldDB" id="X0SFG5"/>
<proteinExistence type="predicted"/>
<reference evidence="1" key="1">
    <citation type="journal article" date="2014" name="Front. Microbiol.">
        <title>High frequency of phylogenetically diverse reductive dehalogenase-homologous genes in deep subseafloor sedimentary metagenomes.</title>
        <authorList>
            <person name="Kawai M."/>
            <person name="Futagami T."/>
            <person name="Toyoda A."/>
            <person name="Takaki Y."/>
            <person name="Nishi S."/>
            <person name="Hori S."/>
            <person name="Arai W."/>
            <person name="Tsubouchi T."/>
            <person name="Morono Y."/>
            <person name="Uchiyama I."/>
            <person name="Ito T."/>
            <person name="Fujiyama A."/>
            <person name="Inagaki F."/>
            <person name="Takami H."/>
        </authorList>
    </citation>
    <scope>NUCLEOTIDE SEQUENCE</scope>
    <source>
        <strain evidence="1">Expedition CK06-06</strain>
    </source>
</reference>
<dbReference type="EMBL" id="BARS01000217">
    <property type="protein sequence ID" value="GAF73866.1"/>
    <property type="molecule type" value="Genomic_DNA"/>
</dbReference>
<gene>
    <name evidence="1" type="ORF">S01H1_00600</name>
</gene>
<evidence type="ECO:0000313" key="1">
    <source>
        <dbReference type="EMBL" id="GAF73866.1"/>
    </source>
</evidence>
<evidence type="ECO:0008006" key="2">
    <source>
        <dbReference type="Google" id="ProtNLM"/>
    </source>
</evidence>
<name>X0SFG5_9ZZZZ</name>
<dbReference type="Gene3D" id="2.60.40.10">
    <property type="entry name" value="Immunoglobulins"/>
    <property type="match status" value="1"/>
</dbReference>
<protein>
    <recommendedName>
        <fullName evidence="2">Prealbumin-like fold domain-containing protein</fullName>
    </recommendedName>
</protein>
<dbReference type="InterPro" id="IPR013783">
    <property type="entry name" value="Ig-like_fold"/>
</dbReference>
<accession>X0SFG5</accession>
<sequence length="103" mass="11081">MAQAKIVVNVTDKHGNPMIGLEVELVDTNAFTPANHDPIEHVVDIKTTDISGTATFTGLAPSMYYARPRITRSDIRIQTLMASGIGILCYSAVVDPNGRGTHT</sequence>